<dbReference type="KEGG" id="ath:AT1G49800"/>
<evidence type="ECO:0000313" key="5">
    <source>
        <dbReference type="Proteomes" id="UP000426265"/>
    </source>
</evidence>
<protein>
    <submittedName>
        <fullName evidence="2">Uncharacterized protein</fullName>
    </submittedName>
</protein>
<dbReference type="EMBL" id="LUHQ01000001">
    <property type="protein sequence ID" value="OAP11935.1"/>
    <property type="molecule type" value="Genomic_DNA"/>
</dbReference>
<dbReference type="Proteomes" id="UP000426265">
    <property type="component" value="Unassembled WGS sequence"/>
</dbReference>
<name>A0A178W316_ARATH</name>
<dbReference type="Proteomes" id="UP000078284">
    <property type="component" value="Chromosome 1"/>
</dbReference>
<dbReference type="ExpressionAtlas" id="A0A178W316">
    <property type="expression patterns" value="baseline and differential"/>
</dbReference>
<evidence type="ECO:0000256" key="1">
    <source>
        <dbReference type="SAM" id="MobiDB-lite"/>
    </source>
</evidence>
<dbReference type="AlphaFoldDB" id="A0A178W316"/>
<dbReference type="GO" id="GO:0050793">
    <property type="term" value="P:regulation of developmental process"/>
    <property type="evidence" value="ECO:0007669"/>
    <property type="project" value="InterPro"/>
</dbReference>
<evidence type="ECO:0000313" key="3">
    <source>
        <dbReference type="EMBL" id="VYS48616.1"/>
    </source>
</evidence>
<dbReference type="RefSeq" id="NP_175402.2">
    <property type="nucleotide sequence ID" value="NM_103867.3"/>
</dbReference>
<dbReference type="GO" id="GO:0045087">
    <property type="term" value="P:innate immune response"/>
    <property type="evidence" value="ECO:0007669"/>
    <property type="project" value="InterPro"/>
</dbReference>
<evidence type="ECO:0000313" key="4">
    <source>
        <dbReference type="Proteomes" id="UP000078284"/>
    </source>
</evidence>
<reference evidence="4" key="1">
    <citation type="journal article" date="2016" name="Proc. Natl. Acad. Sci. U.S.A.">
        <title>Chromosome-level assembly of Arabidopsis thaliana Ler reveals the extent of translocation and inversion polymorphisms.</title>
        <authorList>
            <person name="Zapata L."/>
            <person name="Ding J."/>
            <person name="Willing E.M."/>
            <person name="Hartwig B."/>
            <person name="Bezdan D."/>
            <person name="Jiao W.B."/>
            <person name="Patel V."/>
            <person name="Velikkakam James G."/>
            <person name="Koornneef M."/>
            <person name="Ossowski S."/>
            <person name="Schneeberger K."/>
        </authorList>
    </citation>
    <scope>NUCLEOTIDE SEQUENCE [LARGE SCALE GENOMIC DNA]</scope>
    <source>
        <strain evidence="4">cv. Landsberg erecta</strain>
    </source>
</reference>
<dbReference type="EMBL" id="CACRSJ010000104">
    <property type="protein sequence ID" value="VYS48616.1"/>
    <property type="molecule type" value="Genomic_DNA"/>
</dbReference>
<proteinExistence type="predicted"/>
<dbReference type="OMA" id="MFGRAND"/>
<evidence type="ECO:0000313" key="2">
    <source>
        <dbReference type="EMBL" id="OAP11935.1"/>
    </source>
</evidence>
<sequence length="108" mass="11689">MVMAKNLTKFYVVFLVVLMMVVSLLLAIEGRPVKDSSRSLTQMRDSSMFNGSVIMSSFKPVESSVKDLSWLATVKQSGPSPGVGHHRAKGYKMFGRANDSGPSPGVGH</sequence>
<dbReference type="InterPro" id="IPR044700">
    <property type="entry name" value="PIP2/PIPL1"/>
</dbReference>
<accession>A0A178W316</accession>
<reference evidence="2" key="2">
    <citation type="submission" date="2016-03" db="EMBL/GenBank/DDBJ databases">
        <title>Full-length assembly of Arabidopsis thaliana Ler reveals the complement of translocations and inversions.</title>
        <authorList>
            <person name="Zapata L."/>
            <person name="Schneeberger K."/>
            <person name="Ossowski S."/>
        </authorList>
    </citation>
    <scope>NUCLEOTIDE SEQUENCE [LARGE SCALE GENOMIC DNA]</scope>
    <source>
        <tissue evidence="2">Leaf</tissue>
    </source>
</reference>
<gene>
    <name evidence="2" type="ordered locus">AXX17_At1g44000</name>
    <name evidence="3" type="ORF">AN1_LOCUS4097</name>
</gene>
<reference evidence="3 5" key="3">
    <citation type="submission" date="2019-11" db="EMBL/GenBank/DDBJ databases">
        <authorList>
            <person name="Jiao W.-B."/>
            <person name="Schneeberger K."/>
        </authorList>
    </citation>
    <scope>NUCLEOTIDE SEQUENCE [LARGE SCALE GENOMIC DNA]</scope>
    <source>
        <strain evidence="5">cv. An-1</strain>
    </source>
</reference>
<dbReference type="PANTHER" id="PTHR34663">
    <property type="entry name" value="OS06G0637400 PROTEIN"/>
    <property type="match status" value="1"/>
</dbReference>
<feature type="region of interest" description="Disordered" evidence="1">
    <location>
        <begin position="76"/>
        <end position="108"/>
    </location>
</feature>
<dbReference type="SMR" id="A0A178W316"/>
<organism evidence="2 4">
    <name type="scientific">Arabidopsis thaliana</name>
    <name type="common">Mouse-ear cress</name>
    <dbReference type="NCBI Taxonomy" id="3702"/>
    <lineage>
        <taxon>Eukaryota</taxon>
        <taxon>Viridiplantae</taxon>
        <taxon>Streptophyta</taxon>
        <taxon>Embryophyta</taxon>
        <taxon>Tracheophyta</taxon>
        <taxon>Spermatophyta</taxon>
        <taxon>Magnoliopsida</taxon>
        <taxon>eudicotyledons</taxon>
        <taxon>Gunneridae</taxon>
        <taxon>Pentapetalae</taxon>
        <taxon>rosids</taxon>
        <taxon>malvids</taxon>
        <taxon>Brassicales</taxon>
        <taxon>Brassicaceae</taxon>
        <taxon>Camelineae</taxon>
        <taxon>Arabidopsis</taxon>
    </lineage>
</organism>
<dbReference type="PANTHER" id="PTHR34663:SF13">
    <property type="entry name" value="PRECURSOR OF CEP16"/>
    <property type="match status" value="1"/>
</dbReference>